<protein>
    <recommendedName>
        <fullName evidence="5">Glycosyl transferase family 1</fullName>
    </recommendedName>
</protein>
<dbReference type="eggNOG" id="COG0438">
    <property type="taxonomic scope" value="Bacteria"/>
</dbReference>
<dbReference type="Gene3D" id="3.40.50.2000">
    <property type="entry name" value="Glycogen Phosphorylase B"/>
    <property type="match status" value="2"/>
</dbReference>
<dbReference type="InterPro" id="IPR050194">
    <property type="entry name" value="Glycosyltransferase_grp1"/>
</dbReference>
<keyword evidence="4" id="KW-1185">Reference proteome</keyword>
<feature type="domain" description="Glycosyltransferase subfamily 4-like N-terminal" evidence="2">
    <location>
        <begin position="19"/>
        <end position="175"/>
    </location>
</feature>
<evidence type="ECO:0000259" key="2">
    <source>
        <dbReference type="Pfam" id="PF13579"/>
    </source>
</evidence>
<organism evidence="3 4">
    <name type="scientific">Ruminococcus flavefaciens 007c</name>
    <dbReference type="NCBI Taxonomy" id="1341157"/>
    <lineage>
        <taxon>Bacteria</taxon>
        <taxon>Bacillati</taxon>
        <taxon>Bacillota</taxon>
        <taxon>Clostridia</taxon>
        <taxon>Eubacteriales</taxon>
        <taxon>Oscillospiraceae</taxon>
        <taxon>Ruminococcus</taxon>
    </lineage>
</organism>
<dbReference type="Pfam" id="PF00534">
    <property type="entry name" value="Glycos_transf_1"/>
    <property type="match status" value="1"/>
</dbReference>
<name>W7UMU3_RUMFL</name>
<feature type="domain" description="Glycosyl transferase family 1" evidence="1">
    <location>
        <begin position="195"/>
        <end position="353"/>
    </location>
</feature>
<dbReference type="PANTHER" id="PTHR45947:SF3">
    <property type="entry name" value="SULFOQUINOVOSYL TRANSFERASE SQD2"/>
    <property type="match status" value="1"/>
</dbReference>
<dbReference type="EMBL" id="ATAX01000028">
    <property type="protein sequence ID" value="EWM52889.1"/>
    <property type="molecule type" value="Genomic_DNA"/>
</dbReference>
<dbReference type="SUPFAM" id="SSF53756">
    <property type="entry name" value="UDP-Glycosyltransferase/glycogen phosphorylase"/>
    <property type="match status" value="1"/>
</dbReference>
<dbReference type="InterPro" id="IPR001296">
    <property type="entry name" value="Glyco_trans_1"/>
</dbReference>
<accession>W7UMU3</accession>
<dbReference type="RefSeq" id="WP_051456650.1">
    <property type="nucleotide sequence ID" value="NZ_ATAX01000028.1"/>
</dbReference>
<evidence type="ECO:0000259" key="1">
    <source>
        <dbReference type="Pfam" id="PF00534"/>
    </source>
</evidence>
<dbReference type="OrthoDB" id="9802525at2"/>
<dbReference type="GO" id="GO:0016757">
    <property type="term" value="F:glycosyltransferase activity"/>
    <property type="evidence" value="ECO:0007669"/>
    <property type="project" value="InterPro"/>
</dbReference>
<comment type="caution">
    <text evidence="3">The sequence shown here is derived from an EMBL/GenBank/DDBJ whole genome shotgun (WGS) entry which is preliminary data.</text>
</comment>
<dbReference type="PANTHER" id="PTHR45947">
    <property type="entry name" value="SULFOQUINOVOSYL TRANSFERASE SQD2"/>
    <property type="match status" value="1"/>
</dbReference>
<evidence type="ECO:0000313" key="3">
    <source>
        <dbReference type="EMBL" id="EWM52889.1"/>
    </source>
</evidence>
<dbReference type="PATRIC" id="fig|1341157.4.peg.2365"/>
<proteinExistence type="predicted"/>
<evidence type="ECO:0008006" key="5">
    <source>
        <dbReference type="Google" id="ProtNLM"/>
    </source>
</evidence>
<dbReference type="Pfam" id="PF13579">
    <property type="entry name" value="Glyco_trans_4_4"/>
    <property type="match status" value="1"/>
</dbReference>
<evidence type="ECO:0000313" key="4">
    <source>
        <dbReference type="Proteomes" id="UP000019365"/>
    </source>
</evidence>
<dbReference type="InterPro" id="IPR028098">
    <property type="entry name" value="Glyco_trans_4-like_N"/>
</dbReference>
<dbReference type="AlphaFoldDB" id="W7UMU3"/>
<dbReference type="Proteomes" id="UP000019365">
    <property type="component" value="Unassembled WGS sequence"/>
</dbReference>
<reference evidence="3 4" key="1">
    <citation type="journal article" date="2014" name="PLoS ONE">
        <title>Rumen cellulosomics: divergent fiber-degrading strategies revealed by comparative genome-wide analysis of six ruminococcal strains.</title>
        <authorList>
            <person name="Dassa B."/>
            <person name="Borovok I."/>
            <person name="Ruimy-Israeli V."/>
            <person name="Lamed R."/>
            <person name="Flint H.J."/>
            <person name="Duncan S.H."/>
            <person name="Henrissat B."/>
            <person name="Coutinho P."/>
            <person name="Morrison M."/>
            <person name="Mosoni P."/>
            <person name="Yeoman C.J."/>
            <person name="White B.A."/>
            <person name="Bayer E.A."/>
        </authorList>
    </citation>
    <scope>NUCLEOTIDE SEQUENCE [LARGE SCALE GENOMIC DNA]</scope>
    <source>
        <strain evidence="3 4">007c</strain>
    </source>
</reference>
<sequence>MSKKLRILEVNKAYYPHIGGIETIIRQYAEELGKTGDAEVRVLVCRDGRGRTIHEKMHGVDITRSGSLGTYFSCPLSVSFIRNFRRMSKNADIVHIHVPFPLADAALLLSGFRGKVVVSWHSDIVKQKKLMLFYKPFMNYLLKRADVILTATEGHVRHSLYLPPYSEKCRVLPYGIVPGDYLSVTRRPFLTEKASDKNCVKVFFTGRLVYYKGVDVLLKAFTKVKNCELFIAGTGEMGPQLRKYAAEHGMKNKIHFLGFLPDEELRQAYADCDIFVLPSVAPSEAFGIVQLEAMVYGKPVINTALPSGVPYVSLHGQTGLTVAPRSPKALAEAINLLAEDKELREKYGKAAAERVMSEFSEDRIIDRLSGILKD</sequence>
<gene>
    <name evidence="3" type="ORF">RF007C_14850</name>
</gene>